<keyword evidence="2" id="KW-1185">Reference proteome</keyword>
<dbReference type="Proteomes" id="UP000770661">
    <property type="component" value="Unassembled WGS sequence"/>
</dbReference>
<evidence type="ECO:0000313" key="1">
    <source>
        <dbReference type="EMBL" id="KAG0725173.1"/>
    </source>
</evidence>
<proteinExistence type="predicted"/>
<gene>
    <name evidence="1" type="ORF">GWK47_039112</name>
</gene>
<organism evidence="1 2">
    <name type="scientific">Chionoecetes opilio</name>
    <name type="common">Atlantic snow crab</name>
    <name type="synonym">Cancer opilio</name>
    <dbReference type="NCBI Taxonomy" id="41210"/>
    <lineage>
        <taxon>Eukaryota</taxon>
        <taxon>Metazoa</taxon>
        <taxon>Ecdysozoa</taxon>
        <taxon>Arthropoda</taxon>
        <taxon>Crustacea</taxon>
        <taxon>Multicrustacea</taxon>
        <taxon>Malacostraca</taxon>
        <taxon>Eumalacostraca</taxon>
        <taxon>Eucarida</taxon>
        <taxon>Decapoda</taxon>
        <taxon>Pleocyemata</taxon>
        <taxon>Brachyura</taxon>
        <taxon>Eubrachyura</taxon>
        <taxon>Majoidea</taxon>
        <taxon>Majidae</taxon>
        <taxon>Chionoecetes</taxon>
    </lineage>
</organism>
<comment type="caution">
    <text evidence="1">The sequence shown here is derived from an EMBL/GenBank/DDBJ whole genome shotgun (WGS) entry which is preliminary data.</text>
</comment>
<dbReference type="AlphaFoldDB" id="A0A8J4YEL8"/>
<dbReference type="EMBL" id="JACEEZ010005932">
    <property type="protein sequence ID" value="KAG0725173.1"/>
    <property type="molecule type" value="Genomic_DNA"/>
</dbReference>
<evidence type="ECO:0000313" key="2">
    <source>
        <dbReference type="Proteomes" id="UP000770661"/>
    </source>
</evidence>
<protein>
    <submittedName>
        <fullName evidence="1">Uncharacterized protein</fullName>
    </submittedName>
</protein>
<accession>A0A8J4YEL8</accession>
<sequence length="186" mass="21184">MGPENIPYKGGILHADAMEVLSKTKARVLLPTVVTYKKKDITRWKHHKGPIPTRYMVSSTSKYWGRVHRLGLTLCSAGRERDIIIYVWKILEGLAPKVGRETKNPRRGRLFSHNGVRLFNCAPRHIRDPTGVTTDTFKHHLDKGWLTSQTNTPARCRAARPSLRPARKPFSMLLPFNPLGLPKFGR</sequence>
<reference evidence="1" key="1">
    <citation type="submission" date="2020-07" db="EMBL/GenBank/DDBJ databases">
        <title>The High-quality genome of the commercially important snow crab, Chionoecetes opilio.</title>
        <authorList>
            <person name="Jeong J.-H."/>
            <person name="Ryu S."/>
        </authorList>
    </citation>
    <scope>NUCLEOTIDE SEQUENCE</scope>
    <source>
        <strain evidence="1">MADBK_172401_WGS</strain>
        <tissue evidence="1">Digestive gland</tissue>
    </source>
</reference>
<name>A0A8J4YEL8_CHIOP</name>